<feature type="region of interest" description="Disordered" evidence="1">
    <location>
        <begin position="1"/>
        <end position="36"/>
    </location>
</feature>
<reference evidence="2" key="1">
    <citation type="submission" date="2021-06" db="EMBL/GenBank/DDBJ databases">
        <title>Genome Sequence of Mortierella hyaline Strain SCG-10, a Cold-Adapted, Nitrate-Reducing Fungus Isolated from Soil in Minnesota, USA.</title>
        <authorList>
            <person name="Aldossari N."/>
        </authorList>
    </citation>
    <scope>NUCLEOTIDE SEQUENCE</scope>
    <source>
        <strain evidence="2">SCG-10</strain>
    </source>
</reference>
<feature type="region of interest" description="Disordered" evidence="1">
    <location>
        <begin position="78"/>
        <end position="106"/>
    </location>
</feature>
<feature type="compositionally biased region" description="Basic and acidic residues" evidence="1">
    <location>
        <begin position="79"/>
        <end position="91"/>
    </location>
</feature>
<evidence type="ECO:0000313" key="3">
    <source>
        <dbReference type="Proteomes" id="UP000707451"/>
    </source>
</evidence>
<sequence>MHRHRDNNHQQLQQLQNRRTLTNTPATRHHPHVPNINNIQENELADGRNFIQVMLTQIKEVPPEGDFRPQKVANFQKMEQQRQKAEEDKRKVALVQSAMKGVDTSP</sequence>
<organism evidence="2 3">
    <name type="scientific">Linnemannia hyalina</name>
    <dbReference type="NCBI Taxonomy" id="64524"/>
    <lineage>
        <taxon>Eukaryota</taxon>
        <taxon>Fungi</taxon>
        <taxon>Fungi incertae sedis</taxon>
        <taxon>Mucoromycota</taxon>
        <taxon>Mortierellomycotina</taxon>
        <taxon>Mortierellomycetes</taxon>
        <taxon>Mortierellales</taxon>
        <taxon>Mortierellaceae</taxon>
        <taxon>Linnemannia</taxon>
    </lineage>
</organism>
<name>A0A9P7XUQ5_9FUNG</name>
<evidence type="ECO:0000313" key="2">
    <source>
        <dbReference type="EMBL" id="KAG9067759.1"/>
    </source>
</evidence>
<gene>
    <name evidence="2" type="ORF">KI688_011346</name>
</gene>
<dbReference type="EMBL" id="JAHRHY010000007">
    <property type="protein sequence ID" value="KAG9067759.1"/>
    <property type="molecule type" value="Genomic_DNA"/>
</dbReference>
<keyword evidence="3" id="KW-1185">Reference proteome</keyword>
<feature type="compositionally biased region" description="Low complexity" evidence="1">
    <location>
        <begin position="9"/>
        <end position="24"/>
    </location>
</feature>
<comment type="caution">
    <text evidence="2">The sequence shown here is derived from an EMBL/GenBank/DDBJ whole genome shotgun (WGS) entry which is preliminary data.</text>
</comment>
<accession>A0A9P7XUQ5</accession>
<protein>
    <submittedName>
        <fullName evidence="2">Uncharacterized protein</fullName>
    </submittedName>
</protein>
<evidence type="ECO:0000256" key="1">
    <source>
        <dbReference type="SAM" id="MobiDB-lite"/>
    </source>
</evidence>
<dbReference type="AlphaFoldDB" id="A0A9P7XUQ5"/>
<dbReference type="Proteomes" id="UP000707451">
    <property type="component" value="Unassembled WGS sequence"/>
</dbReference>
<proteinExistence type="predicted"/>